<keyword evidence="3 8" id="KW-0812">Transmembrane</keyword>
<dbReference type="SMART" id="SM01091">
    <property type="entry name" value="CorC_HlyC"/>
    <property type="match status" value="1"/>
</dbReference>
<keyword evidence="7 8" id="KW-0472">Membrane</keyword>
<dbReference type="FunFam" id="3.10.580.10:FF:000002">
    <property type="entry name" value="Magnesium/cobalt efflux protein CorC"/>
    <property type="match status" value="1"/>
</dbReference>
<name>A0A3B0UJH8_9ZZZZ</name>
<reference evidence="11" key="1">
    <citation type="submission" date="2018-06" db="EMBL/GenBank/DDBJ databases">
        <authorList>
            <person name="Zhirakovskaya E."/>
        </authorList>
    </citation>
    <scope>NUCLEOTIDE SEQUENCE</scope>
</reference>
<feature type="domain" description="CBS" evidence="9">
    <location>
        <begin position="321"/>
        <end position="378"/>
    </location>
</feature>
<evidence type="ECO:0000256" key="2">
    <source>
        <dbReference type="ARBA" id="ARBA00022475"/>
    </source>
</evidence>
<dbReference type="InterPro" id="IPR005170">
    <property type="entry name" value="Transptr-assoc_dom"/>
</dbReference>
<dbReference type="Pfam" id="PF01595">
    <property type="entry name" value="CNNM"/>
    <property type="match status" value="1"/>
</dbReference>
<dbReference type="InterPro" id="IPR051676">
    <property type="entry name" value="UPF0053_domain"/>
</dbReference>
<evidence type="ECO:0000256" key="6">
    <source>
        <dbReference type="ARBA" id="ARBA00023122"/>
    </source>
</evidence>
<dbReference type="Gene3D" id="3.10.580.10">
    <property type="entry name" value="CBS-domain"/>
    <property type="match status" value="1"/>
</dbReference>
<dbReference type="InterPro" id="IPR002550">
    <property type="entry name" value="CNNM"/>
</dbReference>
<accession>A0A3B0UJH8</accession>
<gene>
    <name evidence="11" type="ORF">MNBD_CHLOROFLEXI01-818</name>
</gene>
<dbReference type="AlphaFoldDB" id="A0A3B0UJH8"/>
<organism evidence="11">
    <name type="scientific">hydrothermal vent metagenome</name>
    <dbReference type="NCBI Taxonomy" id="652676"/>
    <lineage>
        <taxon>unclassified sequences</taxon>
        <taxon>metagenomes</taxon>
        <taxon>ecological metagenomes</taxon>
    </lineage>
</organism>
<evidence type="ECO:0000313" key="11">
    <source>
        <dbReference type="EMBL" id="VAW31281.1"/>
    </source>
</evidence>
<dbReference type="PANTHER" id="PTHR43099">
    <property type="entry name" value="UPF0053 PROTEIN YRKA"/>
    <property type="match status" value="1"/>
</dbReference>
<dbReference type="InterPro" id="IPR016169">
    <property type="entry name" value="FAD-bd_PCMH_sub2"/>
</dbReference>
<evidence type="ECO:0000259" key="9">
    <source>
        <dbReference type="PROSITE" id="PS51371"/>
    </source>
</evidence>
<dbReference type="SMART" id="SM00116">
    <property type="entry name" value="CBS"/>
    <property type="match status" value="2"/>
</dbReference>
<feature type="domain" description="CNNM transmembrane" evidence="10">
    <location>
        <begin position="29"/>
        <end position="237"/>
    </location>
</feature>
<keyword evidence="6" id="KW-0129">CBS domain</keyword>
<evidence type="ECO:0000256" key="1">
    <source>
        <dbReference type="ARBA" id="ARBA00004651"/>
    </source>
</evidence>
<dbReference type="InterPro" id="IPR046342">
    <property type="entry name" value="CBS_dom_sf"/>
</dbReference>
<proteinExistence type="predicted"/>
<protein>
    <submittedName>
        <fullName evidence="11">Hemolysins and related proteins containing CBS domains</fullName>
    </submittedName>
</protein>
<dbReference type="GO" id="GO:0005886">
    <property type="term" value="C:plasma membrane"/>
    <property type="evidence" value="ECO:0007669"/>
    <property type="project" value="UniProtKB-SubCell"/>
</dbReference>
<dbReference type="InterPro" id="IPR036318">
    <property type="entry name" value="FAD-bd_PCMH-like_sf"/>
</dbReference>
<dbReference type="PANTHER" id="PTHR43099:SF5">
    <property type="entry name" value="HLYC_CORC FAMILY TRANSPORTER"/>
    <property type="match status" value="1"/>
</dbReference>
<feature type="transmembrane region" description="Helical" evidence="8">
    <location>
        <begin position="32"/>
        <end position="58"/>
    </location>
</feature>
<evidence type="ECO:0000259" key="10">
    <source>
        <dbReference type="PROSITE" id="PS51846"/>
    </source>
</evidence>
<evidence type="ECO:0000256" key="5">
    <source>
        <dbReference type="ARBA" id="ARBA00022989"/>
    </source>
</evidence>
<dbReference type="EMBL" id="UOEU01000190">
    <property type="protein sequence ID" value="VAW31281.1"/>
    <property type="molecule type" value="Genomic_DNA"/>
</dbReference>
<dbReference type="GO" id="GO:0050660">
    <property type="term" value="F:flavin adenine dinucleotide binding"/>
    <property type="evidence" value="ECO:0007669"/>
    <property type="project" value="InterPro"/>
</dbReference>
<keyword evidence="2" id="KW-1003">Cell membrane</keyword>
<feature type="domain" description="CBS" evidence="9">
    <location>
        <begin position="256"/>
        <end position="318"/>
    </location>
</feature>
<dbReference type="CDD" id="cd04590">
    <property type="entry name" value="CBS_pair_CorC_HlyC_assoc"/>
    <property type="match status" value="1"/>
</dbReference>
<dbReference type="SUPFAM" id="SSF56176">
    <property type="entry name" value="FAD-binding/transporter-associated domain-like"/>
    <property type="match status" value="1"/>
</dbReference>
<dbReference type="SUPFAM" id="SSF54631">
    <property type="entry name" value="CBS-domain pair"/>
    <property type="match status" value="1"/>
</dbReference>
<sequence length="484" mass="53582">MVKYLLLALTIPGIAVLLTAAAQEATDSSIGVFLVALVVIIVLVLLNGLFVIAEFSIIGVRSTQLEQMADQGVKYASNVLGTVESRQKQDQYIATAQLGLTIVSLGLAMYGEPQISHFIEPYLAQLWFEPSPQLVETIGYVFALGLLTYLHVVIGEMVPKSLALSDAPKMALLMYRPMQLISWVLSFPVRILNRIGNAMLRLFRIPPAEGHERVLSAEELELIVTESREGGLLNAEEQEMILNIFDFSDRTVSQVMTPRTKVEAIPLDISRQEILKVVSGSRHSRFPVFAEDRDHIAGILHLKDLVKQTLHKESKFDLRLILRSAPAVPEDLPIQTLLAAFKRQRLHMAVVLDEFGGMDGIVTLEDLVEEVVGEVRDEFDQEKEPFVELGPGLYEVEGEYLVDDFDDGFWGNEGALPDVETVGGLVIAKLGRPPVVGDEVVYNEKIQIRVLAVEGRAVARVLVEFPDPDKVVDEDLDTAVPPTK</sequence>
<dbReference type="Gene3D" id="3.30.465.10">
    <property type="match status" value="1"/>
</dbReference>
<dbReference type="InterPro" id="IPR000644">
    <property type="entry name" value="CBS_dom"/>
</dbReference>
<dbReference type="Pfam" id="PF03471">
    <property type="entry name" value="CorC_HlyC"/>
    <property type="match status" value="1"/>
</dbReference>
<dbReference type="PROSITE" id="PS51371">
    <property type="entry name" value="CBS"/>
    <property type="match status" value="2"/>
</dbReference>
<dbReference type="PROSITE" id="PS51846">
    <property type="entry name" value="CNNM"/>
    <property type="match status" value="1"/>
</dbReference>
<dbReference type="InterPro" id="IPR044751">
    <property type="entry name" value="Ion_transp-like_CBS"/>
</dbReference>
<keyword evidence="5 8" id="KW-1133">Transmembrane helix</keyword>
<evidence type="ECO:0000256" key="4">
    <source>
        <dbReference type="ARBA" id="ARBA00022737"/>
    </source>
</evidence>
<evidence type="ECO:0000256" key="8">
    <source>
        <dbReference type="SAM" id="Phobius"/>
    </source>
</evidence>
<keyword evidence="4" id="KW-0677">Repeat</keyword>
<evidence type="ECO:0000256" key="3">
    <source>
        <dbReference type="ARBA" id="ARBA00022692"/>
    </source>
</evidence>
<evidence type="ECO:0000256" key="7">
    <source>
        <dbReference type="ARBA" id="ARBA00023136"/>
    </source>
</evidence>
<comment type="subcellular location">
    <subcellularLocation>
        <location evidence="1">Cell membrane</location>
        <topology evidence="1">Multi-pass membrane protein</topology>
    </subcellularLocation>
</comment>
<dbReference type="Pfam" id="PF00571">
    <property type="entry name" value="CBS"/>
    <property type="match status" value="2"/>
</dbReference>